<keyword evidence="1" id="KW-0812">Transmembrane</keyword>
<evidence type="ECO:0000259" key="2">
    <source>
        <dbReference type="Pfam" id="PF16401"/>
    </source>
</evidence>
<feature type="transmembrane region" description="Helical" evidence="1">
    <location>
        <begin position="60"/>
        <end position="82"/>
    </location>
</feature>
<dbReference type="PANTHER" id="PTHR31061:SF24">
    <property type="entry name" value="LD22376P"/>
    <property type="match status" value="1"/>
</dbReference>
<feature type="transmembrane region" description="Helical" evidence="1">
    <location>
        <begin position="94"/>
        <end position="112"/>
    </location>
</feature>
<evidence type="ECO:0000313" key="3">
    <source>
        <dbReference type="EMBL" id="PZD72232.1"/>
    </source>
</evidence>
<feature type="transmembrane region" description="Helical" evidence="1">
    <location>
        <begin position="242"/>
        <end position="266"/>
    </location>
</feature>
<dbReference type="Pfam" id="PF16401">
    <property type="entry name" value="DUF5009"/>
    <property type="match status" value="1"/>
</dbReference>
<feature type="transmembrane region" description="Helical" evidence="1">
    <location>
        <begin position="30"/>
        <end position="48"/>
    </location>
</feature>
<evidence type="ECO:0000256" key="1">
    <source>
        <dbReference type="SAM" id="Phobius"/>
    </source>
</evidence>
<organism evidence="3 4">
    <name type="scientific">Acaryochloris thomasi RCC1774</name>
    <dbReference type="NCBI Taxonomy" id="1764569"/>
    <lineage>
        <taxon>Bacteria</taxon>
        <taxon>Bacillati</taxon>
        <taxon>Cyanobacteriota</taxon>
        <taxon>Cyanophyceae</taxon>
        <taxon>Acaryochloridales</taxon>
        <taxon>Acaryochloridaceae</taxon>
        <taxon>Acaryochloris</taxon>
        <taxon>Acaryochloris thomasi</taxon>
    </lineage>
</organism>
<gene>
    <name evidence="3" type="ORF">C1752_03819</name>
</gene>
<evidence type="ECO:0000313" key="4">
    <source>
        <dbReference type="Proteomes" id="UP000248857"/>
    </source>
</evidence>
<protein>
    <recommendedName>
        <fullName evidence="2">DUF5009 domain-containing protein</fullName>
    </recommendedName>
</protein>
<dbReference type="AlphaFoldDB" id="A0A2W1JMW0"/>
<keyword evidence="1" id="KW-1133">Transmembrane helix</keyword>
<feature type="transmembrane region" description="Helical" evidence="1">
    <location>
        <begin position="119"/>
        <end position="137"/>
    </location>
</feature>
<dbReference type="PANTHER" id="PTHR31061">
    <property type="entry name" value="LD22376P"/>
    <property type="match status" value="1"/>
</dbReference>
<dbReference type="Proteomes" id="UP000248857">
    <property type="component" value="Unassembled WGS sequence"/>
</dbReference>
<feature type="transmembrane region" description="Helical" evidence="1">
    <location>
        <begin position="218"/>
        <end position="236"/>
    </location>
</feature>
<dbReference type="InterPro" id="IPR032176">
    <property type="entry name" value="DUF5009"/>
</dbReference>
<feature type="transmembrane region" description="Helical" evidence="1">
    <location>
        <begin position="278"/>
        <end position="300"/>
    </location>
</feature>
<feature type="transmembrane region" description="Helical" evidence="1">
    <location>
        <begin position="179"/>
        <end position="197"/>
    </location>
</feature>
<sequence length="359" mass="39921">MLLVNKAGITAEVYPWLAHADWDGWTLADLVFPFFLYIVGVAMAFSLAKYTSNNQPTPAVYWRIVRRGLLLFALGLLLNGFWSYDLSTIRVMGVLQRISLAYVVTALLVLKLPRKAQWGATAVLLIGYWLALTVIPVPEYGAGTLTRVGNFGAYIDRLIIPSAHLYAGDQFENMGDPEGLFGTLPAIATTLLGYFTGTWLRTTAVIKGVRSSSQSTTLAMFGLGSLVVGQVWSIWFPINKKLWSSSFVMFTVGLALLLLAACYELIEVRGQKRWGKPLEVLGLNSIFIFVASVLVIKLLVKTNIGSGDEAPSTYTWIYEHVFLSWSGAATAGFLFSFATLLFWWVVAYGLHWRRWYITV</sequence>
<name>A0A2W1JMW0_9CYAN</name>
<keyword evidence="1" id="KW-0472">Membrane</keyword>
<comment type="caution">
    <text evidence="3">The sequence shown here is derived from an EMBL/GenBank/DDBJ whole genome shotgun (WGS) entry which is preliminary data.</text>
</comment>
<accession>A0A2W1JMW0</accession>
<keyword evidence="4" id="KW-1185">Reference proteome</keyword>
<proteinExistence type="predicted"/>
<feature type="transmembrane region" description="Helical" evidence="1">
    <location>
        <begin position="320"/>
        <end position="346"/>
    </location>
</feature>
<reference evidence="3 4" key="1">
    <citation type="journal article" date="2018" name="Sci. Rep.">
        <title>A novel species of the marine cyanobacterium Acaryochloris with a unique pigment content and lifestyle.</title>
        <authorList>
            <person name="Partensky F."/>
            <person name="Six C."/>
            <person name="Ratin M."/>
            <person name="Garczarek L."/>
            <person name="Vaulot D."/>
            <person name="Probert I."/>
            <person name="Calteau A."/>
            <person name="Gourvil P."/>
            <person name="Marie D."/>
            <person name="Grebert T."/>
            <person name="Bouchier C."/>
            <person name="Le Panse S."/>
            <person name="Gachenot M."/>
            <person name="Rodriguez F."/>
            <person name="Garrido J.L."/>
        </authorList>
    </citation>
    <scope>NUCLEOTIDE SEQUENCE [LARGE SCALE GENOMIC DNA]</scope>
    <source>
        <strain evidence="3 4">RCC1774</strain>
    </source>
</reference>
<feature type="domain" description="DUF5009" evidence="2">
    <location>
        <begin position="21"/>
        <end position="136"/>
    </location>
</feature>
<dbReference type="EMBL" id="PQWO01000011">
    <property type="protein sequence ID" value="PZD72232.1"/>
    <property type="molecule type" value="Genomic_DNA"/>
</dbReference>